<keyword evidence="2" id="KW-1185">Reference proteome</keyword>
<dbReference type="RefSeq" id="WP_378565325.1">
    <property type="nucleotide sequence ID" value="NZ_JBHSDL010000025.1"/>
</dbReference>
<dbReference type="EMBL" id="JBHSDL010000025">
    <property type="protein sequence ID" value="MFC4376492.1"/>
    <property type="molecule type" value="Genomic_DNA"/>
</dbReference>
<gene>
    <name evidence="1" type="ORF">ACFO5K_20560</name>
</gene>
<evidence type="ECO:0000313" key="2">
    <source>
        <dbReference type="Proteomes" id="UP001595844"/>
    </source>
</evidence>
<evidence type="ECO:0000313" key="1">
    <source>
        <dbReference type="EMBL" id="MFC4376492.1"/>
    </source>
</evidence>
<organism evidence="1 2">
    <name type="scientific">Nocardia halotolerans</name>
    <dbReference type="NCBI Taxonomy" id="1755878"/>
    <lineage>
        <taxon>Bacteria</taxon>
        <taxon>Bacillati</taxon>
        <taxon>Actinomycetota</taxon>
        <taxon>Actinomycetes</taxon>
        <taxon>Mycobacteriales</taxon>
        <taxon>Nocardiaceae</taxon>
        <taxon>Nocardia</taxon>
    </lineage>
</organism>
<dbReference type="Proteomes" id="UP001595844">
    <property type="component" value="Unassembled WGS sequence"/>
</dbReference>
<reference evidence="2" key="1">
    <citation type="journal article" date="2019" name="Int. J. Syst. Evol. Microbiol.">
        <title>The Global Catalogue of Microorganisms (GCM) 10K type strain sequencing project: providing services to taxonomists for standard genome sequencing and annotation.</title>
        <authorList>
            <consortium name="The Broad Institute Genomics Platform"/>
            <consortium name="The Broad Institute Genome Sequencing Center for Infectious Disease"/>
            <person name="Wu L."/>
            <person name="Ma J."/>
        </authorList>
    </citation>
    <scope>NUCLEOTIDE SEQUENCE [LARGE SCALE GENOMIC DNA]</scope>
    <source>
        <strain evidence="2">IBRC-M 10490</strain>
    </source>
</reference>
<accession>A0ABV8VLG8</accession>
<comment type="caution">
    <text evidence="1">The sequence shown here is derived from an EMBL/GenBank/DDBJ whole genome shotgun (WGS) entry which is preliminary data.</text>
</comment>
<protein>
    <submittedName>
        <fullName evidence="1">Uncharacterized protein</fullName>
    </submittedName>
</protein>
<sequence length="49" mass="5190">MVTAQAAVSGIRDEHYGEQITAGFVAELPPGPTHPVFGRVPRRGFGGVR</sequence>
<name>A0ABV8VLG8_9NOCA</name>
<proteinExistence type="predicted"/>